<dbReference type="CDD" id="cd00198">
    <property type="entry name" value="vWFA"/>
    <property type="match status" value="1"/>
</dbReference>
<sequence>MKPEVDDGFAYIDGHKFDGKFHNIFVLDSSGSMSGQPWQDLLRIHCEAASLGDSVQMVIPYSGGVTCFEEGLRAASEILSRNKFEEFKAVLIFFSDGRPRDLKLGLTLARYMRSTYAKYDLKTFVVGFRHVNLPVLKRTAAEMGGEYRQVLDANALTAEFQHIAAVLRKNEASLALISSYNDRGEVSTLC</sequence>
<dbReference type="InterPro" id="IPR036465">
    <property type="entry name" value="vWFA_dom_sf"/>
</dbReference>
<dbReference type="AlphaFoldDB" id="A0A9W6TK86"/>
<gene>
    <name evidence="1" type="ORF">Plil01_000474200</name>
</gene>
<organism evidence="1 2">
    <name type="scientific">Phytophthora lilii</name>
    <dbReference type="NCBI Taxonomy" id="2077276"/>
    <lineage>
        <taxon>Eukaryota</taxon>
        <taxon>Sar</taxon>
        <taxon>Stramenopiles</taxon>
        <taxon>Oomycota</taxon>
        <taxon>Peronosporomycetes</taxon>
        <taxon>Peronosporales</taxon>
        <taxon>Peronosporaceae</taxon>
        <taxon>Phytophthora</taxon>
    </lineage>
</organism>
<protein>
    <submittedName>
        <fullName evidence="1">Unnamed protein product</fullName>
    </submittedName>
</protein>
<comment type="caution">
    <text evidence="1">The sequence shown here is derived from an EMBL/GenBank/DDBJ whole genome shotgun (WGS) entry which is preliminary data.</text>
</comment>
<evidence type="ECO:0000313" key="2">
    <source>
        <dbReference type="Proteomes" id="UP001165083"/>
    </source>
</evidence>
<dbReference type="EMBL" id="BSXW01000199">
    <property type="protein sequence ID" value="GMF14424.1"/>
    <property type="molecule type" value="Genomic_DNA"/>
</dbReference>
<dbReference type="Gene3D" id="3.40.50.410">
    <property type="entry name" value="von Willebrand factor, type A domain"/>
    <property type="match status" value="1"/>
</dbReference>
<accession>A0A9W6TK86</accession>
<keyword evidence="2" id="KW-1185">Reference proteome</keyword>
<dbReference type="Proteomes" id="UP001165083">
    <property type="component" value="Unassembled WGS sequence"/>
</dbReference>
<dbReference type="SUPFAM" id="SSF53300">
    <property type="entry name" value="vWA-like"/>
    <property type="match status" value="1"/>
</dbReference>
<name>A0A9W6TK86_9STRA</name>
<dbReference type="OrthoDB" id="120053at2759"/>
<evidence type="ECO:0000313" key="1">
    <source>
        <dbReference type="EMBL" id="GMF14424.1"/>
    </source>
</evidence>
<proteinExistence type="predicted"/>
<reference evidence="1" key="1">
    <citation type="submission" date="2023-04" db="EMBL/GenBank/DDBJ databases">
        <title>Phytophthora lilii NBRC 32176.</title>
        <authorList>
            <person name="Ichikawa N."/>
            <person name="Sato H."/>
            <person name="Tonouchi N."/>
        </authorList>
    </citation>
    <scope>NUCLEOTIDE SEQUENCE</scope>
    <source>
        <strain evidence="1">NBRC 32176</strain>
    </source>
</reference>